<keyword evidence="4" id="KW-1185">Reference proteome</keyword>
<gene>
    <name evidence="3" type="ORF">ADEAN_000229800</name>
</gene>
<feature type="transmembrane region" description="Helical" evidence="2">
    <location>
        <begin position="27"/>
        <end position="48"/>
    </location>
</feature>
<evidence type="ECO:0000313" key="3">
    <source>
        <dbReference type="EMBL" id="CAD2214847.1"/>
    </source>
</evidence>
<organism evidence="3 4">
    <name type="scientific">Angomonas deanei</name>
    <dbReference type="NCBI Taxonomy" id="59799"/>
    <lineage>
        <taxon>Eukaryota</taxon>
        <taxon>Discoba</taxon>
        <taxon>Euglenozoa</taxon>
        <taxon>Kinetoplastea</taxon>
        <taxon>Metakinetoplastina</taxon>
        <taxon>Trypanosomatida</taxon>
        <taxon>Trypanosomatidae</taxon>
        <taxon>Strigomonadinae</taxon>
        <taxon>Angomonas</taxon>
    </lineage>
</organism>
<evidence type="ECO:0000256" key="2">
    <source>
        <dbReference type="SAM" id="Phobius"/>
    </source>
</evidence>
<name>S9UHN7_9TRYP</name>
<reference evidence="3 4" key="1">
    <citation type="submission" date="2020-08" db="EMBL/GenBank/DDBJ databases">
        <authorList>
            <person name="Newling K."/>
            <person name="Davey J."/>
            <person name="Forrester S."/>
        </authorList>
    </citation>
    <scope>NUCLEOTIDE SEQUENCE [LARGE SCALE GENOMIC DNA]</scope>
    <source>
        <strain evidence="4">Crithidia deanei Carvalho (ATCC PRA-265)</strain>
    </source>
</reference>
<dbReference type="PANTHER" id="PTHR13627">
    <property type="entry name" value="FUKUTIN RELATED PROTEIN"/>
    <property type="match status" value="1"/>
</dbReference>
<dbReference type="Proteomes" id="UP000515908">
    <property type="component" value="Chromosome 04"/>
</dbReference>
<proteinExistence type="predicted"/>
<evidence type="ECO:0000313" key="4">
    <source>
        <dbReference type="Proteomes" id="UP000515908"/>
    </source>
</evidence>
<dbReference type="OrthoDB" id="444255at2759"/>
<dbReference type="VEuPathDB" id="TriTrypDB:ADEAN_000229800"/>
<dbReference type="EMBL" id="LR877148">
    <property type="protein sequence ID" value="CAD2214847.1"/>
    <property type="molecule type" value="Genomic_DNA"/>
</dbReference>
<dbReference type="InterPro" id="IPR052613">
    <property type="entry name" value="LicD_transferase"/>
</dbReference>
<evidence type="ECO:0000256" key="1">
    <source>
        <dbReference type="SAM" id="MobiDB-lite"/>
    </source>
</evidence>
<feature type="region of interest" description="Disordered" evidence="1">
    <location>
        <begin position="1"/>
        <end position="21"/>
    </location>
</feature>
<dbReference type="AlphaFoldDB" id="S9UHN7"/>
<protein>
    <submittedName>
        <fullName evidence="3">LicD family, putative</fullName>
    </submittedName>
</protein>
<keyword evidence="2" id="KW-0812">Transmembrane</keyword>
<keyword evidence="2" id="KW-0472">Membrane</keyword>
<dbReference type="PANTHER" id="PTHR13627:SF31">
    <property type="entry name" value="RIBITOL 5-PHOSPHATE TRANSFERASE FKRP"/>
    <property type="match status" value="1"/>
</dbReference>
<sequence length="223" mass="24909">MSSQNENTAEAAPSDSSKTNETEPSPYLLFFVRAGVVALLSLVTYITVTFCTQVYYDRESAFHDALQCTEDYFERAGVKHWIQNGTLLGSTRLGRLVLWDADLDFGILDDDAHDLPTVLDSLDAECYNGRTSVSNGQYNDKLRIWKKCTKRICADFHETVTQKQADGSVLVVSGNGKSLYQELFPLKECAVARVKAKCPNNSPFYLAQAYGSDWFTTPLAKLF</sequence>
<accession>S9UHN7</accession>
<keyword evidence="2" id="KW-1133">Transmembrane helix</keyword>